<comment type="subcellular location">
    <subcellularLocation>
        <location evidence="2">Cell membrane</location>
        <topology evidence="2">Multi-pass membrane protein</topology>
    </subcellularLocation>
</comment>
<name>A0A7G5C151_9BACL</name>
<dbReference type="GO" id="GO:0005524">
    <property type="term" value="F:ATP binding"/>
    <property type="evidence" value="ECO:0007669"/>
    <property type="project" value="UniProtKB-KW"/>
</dbReference>
<dbReference type="SUPFAM" id="SSF55874">
    <property type="entry name" value="ATPase domain of HSP90 chaperone/DNA topoisomerase II/histidine kinase"/>
    <property type="match status" value="1"/>
</dbReference>
<reference evidence="15 16" key="1">
    <citation type="submission" date="2019-07" db="EMBL/GenBank/DDBJ databases">
        <authorList>
            <person name="Kim J.K."/>
            <person name="Cheong H.-M."/>
            <person name="Choi Y."/>
            <person name="Hwang K.J."/>
            <person name="Lee S."/>
            <person name="Choi C."/>
        </authorList>
    </citation>
    <scope>NUCLEOTIDE SEQUENCE [LARGE SCALE GENOMIC DNA]</scope>
    <source>
        <strain evidence="15 16">KS 22</strain>
    </source>
</reference>
<dbReference type="SUPFAM" id="SSF158472">
    <property type="entry name" value="HAMP domain-like"/>
    <property type="match status" value="1"/>
</dbReference>
<keyword evidence="5" id="KW-0597">Phosphoprotein</keyword>
<keyword evidence="6" id="KW-0808">Transferase</keyword>
<evidence type="ECO:0000256" key="4">
    <source>
        <dbReference type="ARBA" id="ARBA00022475"/>
    </source>
</evidence>
<dbReference type="EMBL" id="CP041969">
    <property type="protein sequence ID" value="QMV42935.1"/>
    <property type="molecule type" value="Genomic_DNA"/>
</dbReference>
<dbReference type="EC" id="2.7.13.3" evidence="3"/>
<keyword evidence="8" id="KW-0418">Kinase</keyword>
<dbReference type="PANTHER" id="PTHR34220:SF7">
    <property type="entry name" value="SENSOR HISTIDINE KINASE YPDA"/>
    <property type="match status" value="1"/>
</dbReference>
<evidence type="ECO:0000313" key="16">
    <source>
        <dbReference type="Proteomes" id="UP000515679"/>
    </source>
</evidence>
<organism evidence="15 16">
    <name type="scientific">Cohnella cholangitidis</name>
    <dbReference type="NCBI Taxonomy" id="2598458"/>
    <lineage>
        <taxon>Bacteria</taxon>
        <taxon>Bacillati</taxon>
        <taxon>Bacillota</taxon>
        <taxon>Bacilli</taxon>
        <taxon>Bacillales</taxon>
        <taxon>Paenibacillaceae</taxon>
        <taxon>Cohnella</taxon>
    </lineage>
</organism>
<dbReference type="InterPro" id="IPR010559">
    <property type="entry name" value="Sig_transdc_His_kin_internal"/>
</dbReference>
<dbReference type="InterPro" id="IPR005467">
    <property type="entry name" value="His_kinase_dom"/>
</dbReference>
<evidence type="ECO:0000256" key="11">
    <source>
        <dbReference type="ARBA" id="ARBA00023136"/>
    </source>
</evidence>
<evidence type="ECO:0000259" key="14">
    <source>
        <dbReference type="PROSITE" id="PS50885"/>
    </source>
</evidence>
<gene>
    <name evidence="15" type="ORF">FPL14_18395</name>
</gene>
<dbReference type="RefSeq" id="WP_182299163.1">
    <property type="nucleotide sequence ID" value="NZ_CP041969.1"/>
</dbReference>
<dbReference type="GO" id="GO:0000155">
    <property type="term" value="F:phosphorelay sensor kinase activity"/>
    <property type="evidence" value="ECO:0007669"/>
    <property type="project" value="InterPro"/>
</dbReference>
<dbReference type="Pfam" id="PF00672">
    <property type="entry name" value="HAMP"/>
    <property type="match status" value="1"/>
</dbReference>
<dbReference type="Proteomes" id="UP000515679">
    <property type="component" value="Chromosome"/>
</dbReference>
<evidence type="ECO:0000259" key="13">
    <source>
        <dbReference type="PROSITE" id="PS50109"/>
    </source>
</evidence>
<dbReference type="InterPro" id="IPR003594">
    <property type="entry name" value="HATPase_dom"/>
</dbReference>
<evidence type="ECO:0000256" key="10">
    <source>
        <dbReference type="ARBA" id="ARBA00023012"/>
    </source>
</evidence>
<sequence>MMPRYWKNKREKIKFRLEQLTLQKRLVIAYILIMLVPSLLISMYIFRGLTGNTVQELQKNNEYALEIEQINIKNNMETMKRAAQRAIVDQKVVDYLMQPSLMSVSDLIELDRLSLQNIVRIQFNNPNIELIRIFMSNSSTNEMSPVLLHESRIRNAPWYLPVMEAEQTDVWVFSRSTRELFKSRSEGQEDKRPRISLYRELQYPQGTHVGILQVDMFLTNFFPNTFSALQDDQSQLVVIDRKGNFFRNSANGFLDRSGLTDEILQRQIAAIEPSETNKGSFEFNVAGLPFLAVYSYIEPLDSYMMKVASLKPVYDGINETRNRIILANVILLIILTVSTYYLNSFILKKLHVLTDSMKKMRQGDFGFDINIRGGGEVGDLAHHFRKMLRKINELIADAVKKQAAAKEAELATLKNQIDSHFLYNTLENIKMMAEINDQRNISDALTSLGSMMRYNMRWTSEYVRLKDELTHIGHYVNIANIRFDDRMKLVTNVPGAYVNQELLKMSLQPVVENSVKHGLGDGELKIVIHAEIEEDAMLISVTDDGVGMTSYQVQELNERIARSDRLTAAGDDQGYAGSNGTGIGLVNVHSRIQMHFGREYGLKVESEKGSYTRVTIRIPHFILDGGNSSYENAADRR</sequence>
<evidence type="ECO:0000256" key="8">
    <source>
        <dbReference type="ARBA" id="ARBA00022777"/>
    </source>
</evidence>
<dbReference type="SMART" id="SM00387">
    <property type="entry name" value="HATPase_c"/>
    <property type="match status" value="1"/>
</dbReference>
<dbReference type="InterPro" id="IPR004358">
    <property type="entry name" value="Sig_transdc_His_kin-like_C"/>
</dbReference>
<evidence type="ECO:0000256" key="9">
    <source>
        <dbReference type="ARBA" id="ARBA00022840"/>
    </source>
</evidence>
<keyword evidence="4" id="KW-1003">Cell membrane</keyword>
<dbReference type="KEGG" id="cchl:FPL14_18395"/>
<keyword evidence="12" id="KW-1133">Transmembrane helix</keyword>
<feature type="domain" description="HAMP" evidence="14">
    <location>
        <begin position="344"/>
        <end position="396"/>
    </location>
</feature>
<evidence type="ECO:0000256" key="7">
    <source>
        <dbReference type="ARBA" id="ARBA00022741"/>
    </source>
</evidence>
<keyword evidence="9" id="KW-0067">ATP-binding</keyword>
<feature type="domain" description="Histidine kinase" evidence="13">
    <location>
        <begin position="499"/>
        <end position="622"/>
    </location>
</feature>
<feature type="transmembrane region" description="Helical" evidence="12">
    <location>
        <begin position="324"/>
        <end position="342"/>
    </location>
</feature>
<keyword evidence="10" id="KW-0902">Two-component regulatory system</keyword>
<dbReference type="InterPro" id="IPR036890">
    <property type="entry name" value="HATPase_C_sf"/>
</dbReference>
<dbReference type="PROSITE" id="PS50109">
    <property type="entry name" value="HIS_KIN"/>
    <property type="match status" value="1"/>
</dbReference>
<evidence type="ECO:0000256" key="3">
    <source>
        <dbReference type="ARBA" id="ARBA00012438"/>
    </source>
</evidence>
<dbReference type="PRINTS" id="PR00344">
    <property type="entry name" value="BCTRLSENSOR"/>
</dbReference>
<dbReference type="PROSITE" id="PS50885">
    <property type="entry name" value="HAMP"/>
    <property type="match status" value="1"/>
</dbReference>
<dbReference type="Gene3D" id="6.10.340.10">
    <property type="match status" value="1"/>
</dbReference>
<dbReference type="InterPro" id="IPR050640">
    <property type="entry name" value="Bact_2-comp_sensor_kinase"/>
</dbReference>
<dbReference type="GO" id="GO:0005886">
    <property type="term" value="C:plasma membrane"/>
    <property type="evidence" value="ECO:0007669"/>
    <property type="project" value="UniProtKB-SubCell"/>
</dbReference>
<comment type="catalytic activity">
    <reaction evidence="1">
        <text>ATP + protein L-histidine = ADP + protein N-phospho-L-histidine.</text>
        <dbReference type="EC" id="2.7.13.3"/>
    </reaction>
</comment>
<dbReference type="PANTHER" id="PTHR34220">
    <property type="entry name" value="SENSOR HISTIDINE KINASE YPDA"/>
    <property type="match status" value="1"/>
</dbReference>
<evidence type="ECO:0000313" key="15">
    <source>
        <dbReference type="EMBL" id="QMV42935.1"/>
    </source>
</evidence>
<dbReference type="AlphaFoldDB" id="A0A7G5C151"/>
<evidence type="ECO:0000256" key="5">
    <source>
        <dbReference type="ARBA" id="ARBA00022553"/>
    </source>
</evidence>
<dbReference type="CDD" id="cd06225">
    <property type="entry name" value="HAMP"/>
    <property type="match status" value="1"/>
</dbReference>
<accession>A0A7G5C151</accession>
<protein>
    <recommendedName>
        <fullName evidence="3">histidine kinase</fullName>
        <ecNumber evidence="3">2.7.13.3</ecNumber>
    </recommendedName>
</protein>
<feature type="transmembrane region" description="Helical" evidence="12">
    <location>
        <begin position="26"/>
        <end position="46"/>
    </location>
</feature>
<keyword evidence="7" id="KW-0547">Nucleotide-binding</keyword>
<keyword evidence="16" id="KW-1185">Reference proteome</keyword>
<evidence type="ECO:0000256" key="12">
    <source>
        <dbReference type="SAM" id="Phobius"/>
    </source>
</evidence>
<dbReference type="Pfam" id="PF06580">
    <property type="entry name" value="His_kinase"/>
    <property type="match status" value="1"/>
</dbReference>
<dbReference type="InterPro" id="IPR003660">
    <property type="entry name" value="HAMP_dom"/>
</dbReference>
<keyword evidence="11 12" id="KW-0472">Membrane</keyword>
<dbReference type="Gene3D" id="3.30.565.10">
    <property type="entry name" value="Histidine kinase-like ATPase, C-terminal domain"/>
    <property type="match status" value="1"/>
</dbReference>
<proteinExistence type="predicted"/>
<dbReference type="SMART" id="SM00304">
    <property type="entry name" value="HAMP"/>
    <property type="match status" value="1"/>
</dbReference>
<evidence type="ECO:0000256" key="6">
    <source>
        <dbReference type="ARBA" id="ARBA00022679"/>
    </source>
</evidence>
<dbReference type="Pfam" id="PF02518">
    <property type="entry name" value="HATPase_c"/>
    <property type="match status" value="1"/>
</dbReference>
<keyword evidence="12" id="KW-0812">Transmembrane</keyword>
<evidence type="ECO:0000256" key="2">
    <source>
        <dbReference type="ARBA" id="ARBA00004651"/>
    </source>
</evidence>
<evidence type="ECO:0000256" key="1">
    <source>
        <dbReference type="ARBA" id="ARBA00000085"/>
    </source>
</evidence>